<keyword evidence="7" id="KW-1185">Reference proteome</keyword>
<keyword evidence="3 4" id="KW-0862">Zinc</keyword>
<dbReference type="EMBL" id="SLWS01000004">
    <property type="protein sequence ID" value="TCO59633.1"/>
    <property type="molecule type" value="Genomic_DNA"/>
</dbReference>
<dbReference type="InterPro" id="IPR017226">
    <property type="entry name" value="BHMT-like"/>
</dbReference>
<dbReference type="PANTHER" id="PTHR11103:SF18">
    <property type="entry name" value="SLR1189 PROTEIN"/>
    <property type="match status" value="1"/>
</dbReference>
<evidence type="ECO:0000256" key="2">
    <source>
        <dbReference type="ARBA" id="ARBA00022679"/>
    </source>
</evidence>
<sequence>MLLDGSVATELRSVGHAVDAPWWTNRALMAGRGRAVVRSIHQAHLDAGADVLTAATYRCSREELLGLGLAPGSGTAWMVHAAVGVARAAAGARPGVMVAGAVGPLGHQDRERLRAEHGWLVTELARCGVDVVHAESMSSVTEAAVVVDLATNAGLPAWVSLRCPETDESVVDAVCAVRECGADLVSVSCATVERIDAVLQAVRERYDGPLGARPDAADDLARACVRWRTDYCLELVGGCCGTTAGHLRAMVTAPATGS</sequence>
<dbReference type="Gene3D" id="3.20.20.330">
    <property type="entry name" value="Homocysteine-binding-like domain"/>
    <property type="match status" value="1"/>
</dbReference>
<keyword evidence="3 4" id="KW-0479">Metal-binding</keyword>
<feature type="binding site" evidence="3 4">
    <location>
        <position position="189"/>
    </location>
    <ligand>
        <name>Zn(2+)</name>
        <dbReference type="ChEBI" id="CHEBI:29105"/>
    </ligand>
</feature>
<keyword evidence="1 4" id="KW-0489">Methyltransferase</keyword>
<dbReference type="AlphaFoldDB" id="A0A4R2JIA3"/>
<feature type="binding site" evidence="4">
    <location>
        <position position="240"/>
    </location>
    <ligand>
        <name>Zn(2+)</name>
        <dbReference type="ChEBI" id="CHEBI:29105"/>
    </ligand>
</feature>
<dbReference type="GO" id="GO:0008270">
    <property type="term" value="F:zinc ion binding"/>
    <property type="evidence" value="ECO:0007669"/>
    <property type="project" value="InterPro"/>
</dbReference>
<name>A0A4R2JIA3_9PSEU</name>
<feature type="binding site" evidence="4">
    <location>
        <position position="239"/>
    </location>
    <ligand>
        <name>Zn(2+)</name>
        <dbReference type="ChEBI" id="CHEBI:29105"/>
    </ligand>
</feature>
<evidence type="ECO:0000256" key="1">
    <source>
        <dbReference type="ARBA" id="ARBA00022603"/>
    </source>
</evidence>
<dbReference type="SUPFAM" id="SSF82282">
    <property type="entry name" value="Homocysteine S-methyltransferase"/>
    <property type="match status" value="1"/>
</dbReference>
<accession>A0A4R2JIA3</accession>
<evidence type="ECO:0000259" key="5">
    <source>
        <dbReference type="PROSITE" id="PS50970"/>
    </source>
</evidence>
<dbReference type="RefSeq" id="WP_165960515.1">
    <property type="nucleotide sequence ID" value="NZ_SLWS01000004.1"/>
</dbReference>
<comment type="caution">
    <text evidence="6">The sequence shown here is derived from an EMBL/GenBank/DDBJ whole genome shotgun (WGS) entry which is preliminary data.</text>
</comment>
<keyword evidence="2 4" id="KW-0808">Transferase</keyword>
<dbReference type="InterPro" id="IPR036589">
    <property type="entry name" value="HCY_dom_sf"/>
</dbReference>
<reference evidence="6 7" key="1">
    <citation type="submission" date="2019-03" db="EMBL/GenBank/DDBJ databases">
        <title>Genomic Encyclopedia of Type Strains, Phase IV (KMG-IV): sequencing the most valuable type-strain genomes for metagenomic binning, comparative biology and taxonomic classification.</title>
        <authorList>
            <person name="Goeker M."/>
        </authorList>
    </citation>
    <scope>NUCLEOTIDE SEQUENCE [LARGE SCALE GENOMIC DNA]</scope>
    <source>
        <strain evidence="6 7">DSM 45934</strain>
    </source>
</reference>
<dbReference type="Proteomes" id="UP000295680">
    <property type="component" value="Unassembled WGS sequence"/>
</dbReference>
<proteinExistence type="predicted"/>
<dbReference type="InterPro" id="IPR003726">
    <property type="entry name" value="HCY_dom"/>
</dbReference>
<organism evidence="6 7">
    <name type="scientific">Actinocrispum wychmicini</name>
    <dbReference type="NCBI Taxonomy" id="1213861"/>
    <lineage>
        <taxon>Bacteria</taxon>
        <taxon>Bacillati</taxon>
        <taxon>Actinomycetota</taxon>
        <taxon>Actinomycetes</taxon>
        <taxon>Pseudonocardiales</taxon>
        <taxon>Pseudonocardiaceae</taxon>
        <taxon>Actinocrispum</taxon>
    </lineage>
</organism>
<evidence type="ECO:0000313" key="7">
    <source>
        <dbReference type="Proteomes" id="UP000295680"/>
    </source>
</evidence>
<evidence type="ECO:0000256" key="3">
    <source>
        <dbReference type="PIRSR" id="PIRSR037505-2"/>
    </source>
</evidence>
<dbReference type="PANTHER" id="PTHR11103">
    <property type="entry name" value="SLR1189 PROTEIN"/>
    <property type="match status" value="1"/>
</dbReference>
<feature type="domain" description="Hcy-binding" evidence="5">
    <location>
        <begin position="1"/>
        <end position="254"/>
    </location>
</feature>
<comment type="cofactor">
    <cofactor evidence="3">
        <name>Zn(2+)</name>
        <dbReference type="ChEBI" id="CHEBI:29105"/>
    </cofactor>
    <text evidence="3">Binds 1 zinc ion per subunit.</text>
</comment>
<evidence type="ECO:0000256" key="4">
    <source>
        <dbReference type="PROSITE-ProRule" id="PRU00333"/>
    </source>
</evidence>
<dbReference type="GO" id="GO:0032259">
    <property type="term" value="P:methylation"/>
    <property type="evidence" value="ECO:0007669"/>
    <property type="project" value="UniProtKB-KW"/>
</dbReference>
<dbReference type="GO" id="GO:0008168">
    <property type="term" value="F:methyltransferase activity"/>
    <property type="evidence" value="ECO:0007669"/>
    <property type="project" value="UniProtKB-UniRule"/>
</dbReference>
<protein>
    <submittedName>
        <fullName evidence="6">S-methylmethionine-dependent homocysteine/selenocysteine methylase</fullName>
    </submittedName>
</protein>
<gene>
    <name evidence="6" type="ORF">EV192_104476</name>
</gene>
<dbReference type="PROSITE" id="PS50970">
    <property type="entry name" value="HCY"/>
    <property type="match status" value="1"/>
</dbReference>
<dbReference type="PIRSF" id="PIRSF037505">
    <property type="entry name" value="Betaine_HMT"/>
    <property type="match status" value="1"/>
</dbReference>
<dbReference type="Pfam" id="PF02574">
    <property type="entry name" value="S-methyl_trans"/>
    <property type="match status" value="1"/>
</dbReference>
<evidence type="ECO:0000313" key="6">
    <source>
        <dbReference type="EMBL" id="TCO59633.1"/>
    </source>
</evidence>
<dbReference type="GO" id="GO:0009086">
    <property type="term" value="P:methionine biosynthetic process"/>
    <property type="evidence" value="ECO:0007669"/>
    <property type="project" value="InterPro"/>
</dbReference>